<dbReference type="SUPFAM" id="SSF81631">
    <property type="entry name" value="PAP/OAS1 substrate-binding domain"/>
    <property type="match status" value="1"/>
</dbReference>
<evidence type="ECO:0000256" key="5">
    <source>
        <dbReference type="ARBA" id="ARBA00012388"/>
    </source>
</evidence>
<dbReference type="AlphaFoldDB" id="A0A9P7M847"/>
<dbReference type="Pfam" id="PF03828">
    <property type="entry name" value="PAP_assoc"/>
    <property type="match status" value="1"/>
</dbReference>
<dbReference type="GO" id="GO:1990817">
    <property type="term" value="F:poly(A) RNA polymerase activity"/>
    <property type="evidence" value="ECO:0007669"/>
    <property type="project" value="UniProtKB-EC"/>
</dbReference>
<evidence type="ECO:0000256" key="6">
    <source>
        <dbReference type="ARBA" id="ARBA00022490"/>
    </source>
</evidence>
<reference evidence="13 14" key="1">
    <citation type="journal article" date="2020" name="bioRxiv">
        <title>Whole genome comparisons of ergot fungi reveals the divergence and evolution of species within the genus Claviceps are the result of varying mechanisms driving genome evolution and host range expansion.</title>
        <authorList>
            <person name="Wyka S.A."/>
            <person name="Mondo S.J."/>
            <person name="Liu M."/>
            <person name="Dettman J."/>
            <person name="Nalam V."/>
            <person name="Broders K.D."/>
        </authorList>
    </citation>
    <scope>NUCLEOTIDE SEQUENCE [LARGE SCALE GENOMIC DNA]</scope>
    <source>
        <strain evidence="13 14">CCC 1485</strain>
    </source>
</reference>
<dbReference type="Gene3D" id="3.30.460.10">
    <property type="entry name" value="Beta Polymerase, domain 2"/>
    <property type="match status" value="1"/>
</dbReference>
<dbReference type="GO" id="GO:0010605">
    <property type="term" value="P:negative regulation of macromolecule metabolic process"/>
    <property type="evidence" value="ECO:0007669"/>
    <property type="project" value="UniProtKB-ARBA"/>
</dbReference>
<feature type="domain" description="Poly(A) RNA polymerase mitochondrial-like central palm" evidence="12">
    <location>
        <begin position="223"/>
        <end position="342"/>
    </location>
</feature>
<comment type="cofactor">
    <cofactor evidence="2">
        <name>Mg(2+)</name>
        <dbReference type="ChEBI" id="CHEBI:18420"/>
    </cofactor>
</comment>
<dbReference type="InterPro" id="IPR054708">
    <property type="entry name" value="MTPAP-like_central"/>
</dbReference>
<evidence type="ECO:0000259" key="11">
    <source>
        <dbReference type="Pfam" id="PF03828"/>
    </source>
</evidence>
<organism evidence="13 14">
    <name type="scientific">Claviceps pazoutovae</name>
    <dbReference type="NCBI Taxonomy" id="1649127"/>
    <lineage>
        <taxon>Eukaryota</taxon>
        <taxon>Fungi</taxon>
        <taxon>Dikarya</taxon>
        <taxon>Ascomycota</taxon>
        <taxon>Pezizomycotina</taxon>
        <taxon>Sordariomycetes</taxon>
        <taxon>Hypocreomycetidae</taxon>
        <taxon>Hypocreales</taxon>
        <taxon>Clavicipitaceae</taxon>
        <taxon>Claviceps</taxon>
    </lineage>
</organism>
<evidence type="ECO:0000256" key="1">
    <source>
        <dbReference type="ARBA" id="ARBA00001936"/>
    </source>
</evidence>
<keyword evidence="8" id="KW-0479">Metal-binding</keyword>
<dbReference type="Gene3D" id="1.10.1410.10">
    <property type="match status" value="1"/>
</dbReference>
<proteinExistence type="inferred from homology"/>
<feature type="region of interest" description="Disordered" evidence="10">
    <location>
        <begin position="23"/>
        <end position="87"/>
    </location>
</feature>
<keyword evidence="6" id="KW-0963">Cytoplasm</keyword>
<dbReference type="PANTHER" id="PTHR12271">
    <property type="entry name" value="POLY A POLYMERASE CID PAP -RELATED"/>
    <property type="match status" value="1"/>
</dbReference>
<dbReference type="GO" id="GO:0005737">
    <property type="term" value="C:cytoplasm"/>
    <property type="evidence" value="ECO:0007669"/>
    <property type="project" value="UniProtKB-SubCell"/>
</dbReference>
<name>A0A9P7M847_9HYPO</name>
<evidence type="ECO:0000256" key="9">
    <source>
        <dbReference type="ARBA" id="ARBA00022842"/>
    </source>
</evidence>
<dbReference type="GO" id="GO:0031123">
    <property type="term" value="P:RNA 3'-end processing"/>
    <property type="evidence" value="ECO:0007669"/>
    <property type="project" value="TreeGrafter"/>
</dbReference>
<dbReference type="OrthoDB" id="407432at2759"/>
<dbReference type="Pfam" id="PF22600">
    <property type="entry name" value="MTPAP-like_central"/>
    <property type="match status" value="1"/>
</dbReference>
<dbReference type="PANTHER" id="PTHR12271:SF40">
    <property type="entry name" value="POLY(A) RNA POLYMERASE GLD2"/>
    <property type="match status" value="1"/>
</dbReference>
<comment type="subcellular location">
    <subcellularLocation>
        <location evidence="3">Cytoplasm</location>
    </subcellularLocation>
</comment>
<evidence type="ECO:0000313" key="13">
    <source>
        <dbReference type="EMBL" id="KAG5932696.1"/>
    </source>
</evidence>
<dbReference type="InterPro" id="IPR043519">
    <property type="entry name" value="NT_sf"/>
</dbReference>
<evidence type="ECO:0000256" key="4">
    <source>
        <dbReference type="ARBA" id="ARBA00008593"/>
    </source>
</evidence>
<accession>A0A9P7M847</accession>
<dbReference type="Proteomes" id="UP000706124">
    <property type="component" value="Unassembled WGS sequence"/>
</dbReference>
<feature type="compositionally biased region" description="Low complexity" evidence="10">
    <location>
        <begin position="35"/>
        <end position="50"/>
    </location>
</feature>
<keyword evidence="9" id="KW-0460">Magnesium</keyword>
<comment type="caution">
    <text evidence="13">The sequence shown here is derived from an EMBL/GenBank/DDBJ whole genome shotgun (WGS) entry which is preliminary data.</text>
</comment>
<evidence type="ECO:0000256" key="8">
    <source>
        <dbReference type="ARBA" id="ARBA00022723"/>
    </source>
</evidence>
<feature type="region of interest" description="Disordered" evidence="10">
    <location>
        <begin position="153"/>
        <end position="183"/>
    </location>
</feature>
<feature type="domain" description="PAP-associated" evidence="11">
    <location>
        <begin position="873"/>
        <end position="967"/>
    </location>
</feature>
<evidence type="ECO:0000256" key="2">
    <source>
        <dbReference type="ARBA" id="ARBA00001946"/>
    </source>
</evidence>
<evidence type="ECO:0000256" key="7">
    <source>
        <dbReference type="ARBA" id="ARBA00022679"/>
    </source>
</evidence>
<sequence>MSNDGPEPEFELDNRLRGLILTSQPSQTEAVGPFMGARGYSAGARGSSMRWNDYAPSEGPPHAALDSQRGPYPLKSSRRRPNQAQRRQIDTEMSVYMASPQNPNHAFQQRALQHNEVVCHRLNLHGGPLSIGNIVGRQLPECRRELNVQSAAPYNSASSPIPILSESHMNAPHHSNRSVSGQPLPRQAAQYLPTTSPQTYGRQSTNPYEIANETALLDKLCHEVIWNTEIELHEIARKEKFRQKVEVICKQVISDHEYQHGVSSNFPKSSVELKCFGSMSSGFATRSSDMDLGLLSPLSGIQPDSPKSPIPRLIEKALLEAGYGARLLSRARVPIIKLCETPSEALRSALLAERTKWENGFDTNATEGYVDQFQELNGHIDVANAVKGVEVLDIDPVCTKFQLPPGQTHHGEEAELKQTPNSSLKAYYCLAKRVLRRSGGRDVMGCKQHEFRSSDWAILNRICRAFVRGLYDDLLRHQLESRFSLSFESRGTGSINRSLAGVFTQVEGERLLLDWQLSPAKDALQGSSGRIDRIIRNWEEVQNKIHYGDDPFAYNKELQSACELLRCQPEFELMQLAQKPKETPTEYYHRTCRLVCKLEESVLHDFCYKEQRLVLMYIMGIDDESIRHTMTLANASGNTTFDELGQKHQCLQLAHLLERAIRHQSYDQSLTGDISEYIQLLRKPLAKVHLSGQAAFRIPVTKQLLPILSRIRLLPDPRTLEINQSRGNCRDPLEFPNSGVGVQCDINFSPHLALLNTRLLRCYSLTDPRVRPIVLFIKRWAKVRGINSGYRGTLSSYGFVLMVLHFLVNVSKPFVCPNLQHLAPSTSETGSGGPTVNQDHATVRGYNVQFWQNEPEISCLAANCQLTHNTETIGQLIRGFFEYFAQSGPMGHGLGRGFDWGRDVLSLRTHGGLLTKQEKGWTGAKTVIEGRSPTPSLDSAQNGNSTHVKEVRHRYLFAIEDPFELDHNVARTVTHNGIVTIRDEFRRAWRLIRTSSRRGWSGDLLSDMTKPIDESDSFEQLLQEIHGPKELWQRFK</sequence>
<evidence type="ECO:0000259" key="12">
    <source>
        <dbReference type="Pfam" id="PF22600"/>
    </source>
</evidence>
<dbReference type="GO" id="GO:0046872">
    <property type="term" value="F:metal ion binding"/>
    <property type="evidence" value="ECO:0007669"/>
    <property type="project" value="UniProtKB-KW"/>
</dbReference>
<dbReference type="EMBL" id="SRPO01000430">
    <property type="protein sequence ID" value="KAG5932696.1"/>
    <property type="molecule type" value="Genomic_DNA"/>
</dbReference>
<keyword evidence="7" id="KW-0808">Transferase</keyword>
<comment type="cofactor">
    <cofactor evidence="1">
        <name>Mn(2+)</name>
        <dbReference type="ChEBI" id="CHEBI:29035"/>
    </cofactor>
</comment>
<gene>
    <name evidence="13" type="ORF">E4U60_005068</name>
</gene>
<comment type="similarity">
    <text evidence="4">Belongs to the DNA polymerase type-B-like family.</text>
</comment>
<protein>
    <recommendedName>
        <fullName evidence="5">polynucleotide adenylyltransferase</fullName>
        <ecNumber evidence="5">2.7.7.19</ecNumber>
    </recommendedName>
</protein>
<dbReference type="InterPro" id="IPR002058">
    <property type="entry name" value="PAP_assoc"/>
</dbReference>
<dbReference type="SUPFAM" id="SSF81301">
    <property type="entry name" value="Nucleotidyltransferase"/>
    <property type="match status" value="1"/>
</dbReference>
<dbReference type="EC" id="2.7.7.19" evidence="5"/>
<evidence type="ECO:0000256" key="3">
    <source>
        <dbReference type="ARBA" id="ARBA00004496"/>
    </source>
</evidence>
<evidence type="ECO:0000256" key="10">
    <source>
        <dbReference type="SAM" id="MobiDB-lite"/>
    </source>
</evidence>
<evidence type="ECO:0000313" key="14">
    <source>
        <dbReference type="Proteomes" id="UP000706124"/>
    </source>
</evidence>
<dbReference type="GO" id="GO:0050265">
    <property type="term" value="F:RNA uridylyltransferase activity"/>
    <property type="evidence" value="ECO:0007669"/>
    <property type="project" value="TreeGrafter"/>
</dbReference>
<keyword evidence="14" id="KW-1185">Reference proteome</keyword>